<proteinExistence type="inferred from homology"/>
<keyword evidence="18" id="KW-0594">Phospholipid biosynthesis</keyword>
<keyword evidence="9 24" id="KW-0812">Transmembrane</keyword>
<evidence type="ECO:0000256" key="11">
    <source>
        <dbReference type="ARBA" id="ARBA00022741"/>
    </source>
</evidence>
<evidence type="ECO:0000256" key="4">
    <source>
        <dbReference type="ARBA" id="ARBA00017575"/>
    </source>
</evidence>
<feature type="transmembrane region" description="Helical" evidence="24">
    <location>
        <begin position="95"/>
        <end position="117"/>
    </location>
</feature>
<dbReference type="RefSeq" id="WP_084275150.1">
    <property type="nucleotide sequence ID" value="NZ_AP026671.1"/>
</dbReference>
<evidence type="ECO:0000256" key="22">
    <source>
        <dbReference type="PIRSR" id="PIRSR600829-3"/>
    </source>
</evidence>
<evidence type="ECO:0000256" key="24">
    <source>
        <dbReference type="RuleBase" id="RU363065"/>
    </source>
</evidence>
<name>A0A1W1WRQ5_9BACT</name>
<feature type="binding site" evidence="22">
    <location>
        <position position="75"/>
    </location>
    <ligand>
        <name>ATP</name>
        <dbReference type="ChEBI" id="CHEBI:30616"/>
    </ligand>
</feature>
<sequence>MRNQPKYSLFKNATYALCGLKECFMSETSFKIEIVLFVILSITLWLIPISLLSKIILQTSLFIPLIVELLNSAIERVVDLACSKTHPLAKSAKDTAAAAVLLSLFLTLGIWAAVFVYELL</sequence>
<dbReference type="GO" id="GO:0004143">
    <property type="term" value="F:ATP-dependent diacylglycerol kinase activity"/>
    <property type="evidence" value="ECO:0007669"/>
    <property type="project" value="UniProtKB-EC"/>
</dbReference>
<feature type="binding site" evidence="21">
    <location>
        <position position="68"/>
    </location>
    <ligand>
        <name>substrate</name>
    </ligand>
</feature>
<evidence type="ECO:0000313" key="25">
    <source>
        <dbReference type="EMBL" id="SMC08892.1"/>
    </source>
</evidence>
<evidence type="ECO:0000256" key="18">
    <source>
        <dbReference type="ARBA" id="ARBA00023209"/>
    </source>
</evidence>
<keyword evidence="13 22" id="KW-0067">ATP-binding</keyword>
<dbReference type="Proteomes" id="UP000192602">
    <property type="component" value="Unassembled WGS sequence"/>
</dbReference>
<keyword evidence="26" id="KW-1185">Reference proteome</keyword>
<evidence type="ECO:0000256" key="23">
    <source>
        <dbReference type="PIRSR" id="PIRSR600829-4"/>
    </source>
</evidence>
<feature type="transmembrane region" description="Helical" evidence="24">
    <location>
        <begin position="30"/>
        <end position="49"/>
    </location>
</feature>
<feature type="binding site" evidence="23">
    <location>
        <position position="27"/>
    </location>
    <ligand>
        <name>a divalent metal cation</name>
        <dbReference type="ChEBI" id="CHEBI:60240"/>
    </ligand>
</feature>
<evidence type="ECO:0000256" key="9">
    <source>
        <dbReference type="ARBA" id="ARBA00022692"/>
    </source>
</evidence>
<comment type="function">
    <text evidence="24">Catalyzes the ATP-dependent phosphorylation of sn-l,2-diacylglycerol (DAG) to phosphatidic acid. Involved in the recycling of diacylglycerol produced as a by-product during membrane-derived oligosaccharide (MDO) biosynthesis.</text>
</comment>
<dbReference type="GO" id="GO:0005886">
    <property type="term" value="C:plasma membrane"/>
    <property type="evidence" value="ECO:0007669"/>
    <property type="project" value="UniProtKB-SubCell"/>
</dbReference>
<dbReference type="GO" id="GO:0006654">
    <property type="term" value="P:phosphatidic acid biosynthetic process"/>
    <property type="evidence" value="ECO:0007669"/>
    <property type="project" value="InterPro"/>
</dbReference>
<evidence type="ECO:0000256" key="19">
    <source>
        <dbReference type="ARBA" id="ARBA00023264"/>
    </source>
</evidence>
<keyword evidence="16 24" id="KW-0443">Lipid metabolism</keyword>
<feature type="binding site" evidence="22">
    <location>
        <begin position="93"/>
        <end position="94"/>
    </location>
    <ligand>
        <name>ATP</name>
        <dbReference type="ChEBI" id="CHEBI:30616"/>
    </ligand>
</feature>
<evidence type="ECO:0000256" key="8">
    <source>
        <dbReference type="ARBA" id="ARBA00022679"/>
    </source>
</evidence>
<dbReference type="AlphaFoldDB" id="A0A1W1WRQ5"/>
<keyword evidence="17 24" id="KW-0472">Membrane</keyword>
<evidence type="ECO:0000256" key="10">
    <source>
        <dbReference type="ARBA" id="ARBA00022723"/>
    </source>
</evidence>
<reference evidence="26" key="1">
    <citation type="submission" date="2017-04" db="EMBL/GenBank/DDBJ databases">
        <authorList>
            <person name="Varghese N."/>
            <person name="Submissions S."/>
        </authorList>
    </citation>
    <scope>NUCLEOTIDE SEQUENCE [LARGE SCALE GENOMIC DNA]</scope>
    <source>
        <strain evidence="26">DSM 16512</strain>
    </source>
</reference>
<evidence type="ECO:0000256" key="7">
    <source>
        <dbReference type="ARBA" id="ARBA00022519"/>
    </source>
</evidence>
<evidence type="ECO:0000313" key="26">
    <source>
        <dbReference type="Proteomes" id="UP000192602"/>
    </source>
</evidence>
<dbReference type="InterPro" id="IPR036945">
    <property type="entry name" value="DAGK_sf"/>
</dbReference>
<organism evidence="25 26">
    <name type="scientific">Nitratiruptor tergarcus DSM 16512</name>
    <dbReference type="NCBI Taxonomy" id="1069081"/>
    <lineage>
        <taxon>Bacteria</taxon>
        <taxon>Pseudomonadati</taxon>
        <taxon>Campylobacterota</taxon>
        <taxon>Epsilonproteobacteria</taxon>
        <taxon>Nautiliales</taxon>
        <taxon>Nitratiruptoraceae</taxon>
        <taxon>Nitratiruptor</taxon>
    </lineage>
</organism>
<evidence type="ECO:0000256" key="6">
    <source>
        <dbReference type="ARBA" id="ARBA00022516"/>
    </source>
</evidence>
<evidence type="ECO:0000256" key="13">
    <source>
        <dbReference type="ARBA" id="ARBA00022840"/>
    </source>
</evidence>
<evidence type="ECO:0000256" key="16">
    <source>
        <dbReference type="ARBA" id="ARBA00023098"/>
    </source>
</evidence>
<evidence type="ECO:0000256" key="15">
    <source>
        <dbReference type="ARBA" id="ARBA00022989"/>
    </source>
</evidence>
<evidence type="ECO:0000256" key="1">
    <source>
        <dbReference type="ARBA" id="ARBA00004429"/>
    </source>
</evidence>
<feature type="active site" description="Proton acceptor" evidence="20">
    <location>
        <position position="68"/>
    </location>
</feature>
<evidence type="ECO:0000256" key="20">
    <source>
        <dbReference type="PIRSR" id="PIRSR600829-1"/>
    </source>
</evidence>
<evidence type="ECO:0000256" key="21">
    <source>
        <dbReference type="PIRSR" id="PIRSR600829-2"/>
    </source>
</evidence>
<comment type="similarity">
    <text evidence="2 24">Belongs to the bacterial diacylglycerol kinase family.</text>
</comment>
<dbReference type="OrthoDB" id="5460798at2"/>
<dbReference type="PANTHER" id="PTHR34299:SF1">
    <property type="entry name" value="DIACYLGLYCEROL KINASE"/>
    <property type="match status" value="1"/>
</dbReference>
<keyword evidence="19 24" id="KW-1208">Phospholipid metabolism</keyword>
<keyword evidence="10 23" id="KW-0479">Metal-binding</keyword>
<dbReference type="CDD" id="cd14264">
    <property type="entry name" value="DAGK_IM"/>
    <property type="match status" value="1"/>
</dbReference>
<keyword evidence="7" id="KW-0997">Cell inner membrane</keyword>
<dbReference type="InterPro" id="IPR033718">
    <property type="entry name" value="DAGK_prok"/>
</dbReference>
<evidence type="ECO:0000256" key="2">
    <source>
        <dbReference type="ARBA" id="ARBA00005967"/>
    </source>
</evidence>
<dbReference type="Gene3D" id="1.10.287.3610">
    <property type="match status" value="1"/>
</dbReference>
<dbReference type="GO" id="GO:0005524">
    <property type="term" value="F:ATP binding"/>
    <property type="evidence" value="ECO:0007669"/>
    <property type="project" value="UniProtKB-KW"/>
</dbReference>
<evidence type="ECO:0000256" key="5">
    <source>
        <dbReference type="ARBA" id="ARBA00022475"/>
    </source>
</evidence>
<dbReference type="STRING" id="1069081.SAMN05660197_0675"/>
<keyword evidence="12 24" id="KW-0418">Kinase</keyword>
<keyword evidence="11 22" id="KW-0547">Nucleotide-binding</keyword>
<dbReference type="PROSITE" id="PS01069">
    <property type="entry name" value="DAGK_PROKAR"/>
    <property type="match status" value="1"/>
</dbReference>
<protein>
    <recommendedName>
        <fullName evidence="4 24">Diacylglycerol kinase</fullName>
        <ecNumber evidence="3 24">2.7.1.107</ecNumber>
    </recommendedName>
</protein>
<dbReference type="EMBL" id="FWWZ01000001">
    <property type="protein sequence ID" value="SMC08892.1"/>
    <property type="molecule type" value="Genomic_DNA"/>
</dbReference>
<dbReference type="EC" id="2.7.1.107" evidence="3 24"/>
<dbReference type="Pfam" id="PF01219">
    <property type="entry name" value="DAGK_prokar"/>
    <property type="match status" value="1"/>
</dbReference>
<feature type="binding site" evidence="22">
    <location>
        <position position="15"/>
    </location>
    <ligand>
        <name>ATP</name>
        <dbReference type="ChEBI" id="CHEBI:30616"/>
    </ligand>
</feature>
<comment type="caution">
    <text evidence="24">Lacks conserved residue(s) required for the propagation of feature annotation.</text>
</comment>
<evidence type="ECO:0000256" key="12">
    <source>
        <dbReference type="ARBA" id="ARBA00022777"/>
    </source>
</evidence>
<keyword evidence="5" id="KW-1003">Cell membrane</keyword>
<dbReference type="PANTHER" id="PTHR34299">
    <property type="entry name" value="DIACYLGLYCEROL KINASE"/>
    <property type="match status" value="1"/>
</dbReference>
<comment type="subcellular location">
    <subcellularLocation>
        <location evidence="1">Cell inner membrane</location>
        <topology evidence="1">Multi-pass membrane protein</topology>
    </subcellularLocation>
</comment>
<keyword evidence="6" id="KW-0444">Lipid biosynthesis</keyword>
<evidence type="ECO:0000256" key="14">
    <source>
        <dbReference type="ARBA" id="ARBA00022842"/>
    </source>
</evidence>
<keyword evidence="15 24" id="KW-1133">Transmembrane helix</keyword>
<evidence type="ECO:0000256" key="17">
    <source>
        <dbReference type="ARBA" id="ARBA00023136"/>
    </source>
</evidence>
<keyword evidence="14 23" id="KW-0460">Magnesium</keyword>
<comment type="catalytic activity">
    <reaction evidence="24">
        <text>a 1,2-diacyl-sn-glycerol + ATP = a 1,2-diacyl-sn-glycero-3-phosphate + ADP + H(+)</text>
        <dbReference type="Rhea" id="RHEA:10272"/>
        <dbReference type="ChEBI" id="CHEBI:15378"/>
        <dbReference type="ChEBI" id="CHEBI:17815"/>
        <dbReference type="ChEBI" id="CHEBI:30616"/>
        <dbReference type="ChEBI" id="CHEBI:58608"/>
        <dbReference type="ChEBI" id="CHEBI:456216"/>
        <dbReference type="EC" id="2.7.1.107"/>
    </reaction>
</comment>
<evidence type="ECO:0000256" key="3">
    <source>
        <dbReference type="ARBA" id="ARBA00012133"/>
    </source>
</evidence>
<feature type="binding site" evidence="23">
    <location>
        <position position="75"/>
    </location>
    <ligand>
        <name>a divalent metal cation</name>
        <dbReference type="ChEBI" id="CHEBI:60240"/>
    </ligand>
</feature>
<feature type="binding site" evidence="22">
    <location>
        <position position="27"/>
    </location>
    <ligand>
        <name>ATP</name>
        <dbReference type="ChEBI" id="CHEBI:30616"/>
    </ligand>
</feature>
<comment type="cofactor">
    <cofactor evidence="23">
        <name>Mg(2+)</name>
        <dbReference type="ChEBI" id="CHEBI:18420"/>
    </cofactor>
    <text evidence="23">Mn(2+), Zn(2+), Cd(2+) and Co(2+) support activity to lesser extents.</text>
</comment>
<dbReference type="InterPro" id="IPR000829">
    <property type="entry name" value="DAGK"/>
</dbReference>
<gene>
    <name evidence="25" type="ORF">SAMN05660197_0675</name>
</gene>
<accession>A0A1W1WRQ5</accession>
<dbReference type="GO" id="GO:0046872">
    <property type="term" value="F:metal ion binding"/>
    <property type="evidence" value="ECO:0007669"/>
    <property type="project" value="UniProtKB-KW"/>
</dbReference>
<keyword evidence="8 24" id="KW-0808">Transferase</keyword>